<sequence>MYVVRVEPEASAFLYNAAAGDFIIKSELKFVFRPDSHAFVLRQDPFGEPIYVAINHLKVDPDYHQMRFETVGMKQKTQYQLIASQKCDQSFIRIIEAVGREGFEFKDTDVDKINIIFEKGKVVRINCYKRIEFQLTDTLGITREGENLILAQQQPFSRKIITRLEIKNNQIICTTQETTKVYELNVQPRIIQWLAELLN</sequence>
<dbReference type="AlphaFoldDB" id="A0A3E1Y3K0"/>
<evidence type="ECO:0000313" key="2">
    <source>
        <dbReference type="Proteomes" id="UP000260644"/>
    </source>
</evidence>
<dbReference type="OrthoDB" id="1493133at2"/>
<reference evidence="1 2" key="1">
    <citation type="submission" date="2018-07" db="EMBL/GenBank/DDBJ databases">
        <title>Chitinophaga K2CV101002-2 sp. nov., isolated from a monsoon evergreen broad-leaved forest soil.</title>
        <authorList>
            <person name="Lv Y."/>
        </authorList>
    </citation>
    <scope>NUCLEOTIDE SEQUENCE [LARGE SCALE GENOMIC DNA]</scope>
    <source>
        <strain evidence="1 2">GDMCC 1.1288</strain>
    </source>
</reference>
<name>A0A3E1Y3K0_9BACT</name>
<comment type="caution">
    <text evidence="1">The sequence shown here is derived from an EMBL/GenBank/DDBJ whole genome shotgun (WGS) entry which is preliminary data.</text>
</comment>
<organism evidence="1 2">
    <name type="scientific">Chitinophaga silvatica</name>
    <dbReference type="NCBI Taxonomy" id="2282649"/>
    <lineage>
        <taxon>Bacteria</taxon>
        <taxon>Pseudomonadati</taxon>
        <taxon>Bacteroidota</taxon>
        <taxon>Chitinophagia</taxon>
        <taxon>Chitinophagales</taxon>
        <taxon>Chitinophagaceae</taxon>
        <taxon>Chitinophaga</taxon>
    </lineage>
</organism>
<dbReference type="Pfam" id="PF26559">
    <property type="entry name" value="DUF8184"/>
    <property type="match status" value="1"/>
</dbReference>
<keyword evidence="2" id="KW-1185">Reference proteome</keyword>
<dbReference type="InterPro" id="IPR058497">
    <property type="entry name" value="DUF8184"/>
</dbReference>
<dbReference type="Proteomes" id="UP000260644">
    <property type="component" value="Unassembled WGS sequence"/>
</dbReference>
<dbReference type="RefSeq" id="WP_116978321.1">
    <property type="nucleotide sequence ID" value="NZ_QPMM01000014.1"/>
</dbReference>
<proteinExistence type="predicted"/>
<gene>
    <name evidence="1" type="ORF">DVR12_23835</name>
</gene>
<dbReference type="EMBL" id="QPMM01000014">
    <property type="protein sequence ID" value="RFS19268.1"/>
    <property type="molecule type" value="Genomic_DNA"/>
</dbReference>
<accession>A0A3E1Y3K0</accession>
<evidence type="ECO:0000313" key="1">
    <source>
        <dbReference type="EMBL" id="RFS19268.1"/>
    </source>
</evidence>
<protein>
    <submittedName>
        <fullName evidence="1">Uncharacterized protein</fullName>
    </submittedName>
</protein>